<gene>
    <name evidence="1" type="ORF">WL29_01805</name>
</gene>
<dbReference type="Proteomes" id="UP000060630">
    <property type="component" value="Unassembled WGS sequence"/>
</dbReference>
<comment type="caution">
    <text evidence="1">The sequence shown here is derived from an EMBL/GenBank/DDBJ whole genome shotgun (WGS) entry which is preliminary data.</text>
</comment>
<evidence type="ECO:0000313" key="1">
    <source>
        <dbReference type="EMBL" id="KWA74617.1"/>
    </source>
</evidence>
<name>A0A106PUL9_9BURK</name>
<sequence length="137" mass="14837">MPSRRKASGVETGRVSFRDAPETVRFYKKQAQARGISFSEYARRLAERGAFTESIESLIKSVDACTARAQSVVDAANALAKPTAAGPAGVLSHDLVRAIFHCQFLLNEIVTRNDMSATIRAKDAAERLAADLLKGAR</sequence>
<dbReference type="AlphaFoldDB" id="A0A106PUL9"/>
<proteinExistence type="predicted"/>
<reference evidence="1 2" key="1">
    <citation type="submission" date="2015-11" db="EMBL/GenBank/DDBJ databases">
        <title>Expanding the genomic diversity of Burkholderia species for the development of highly accurate diagnostics.</title>
        <authorList>
            <person name="Sahl J."/>
            <person name="Keim P."/>
            <person name="Wagner D."/>
        </authorList>
    </citation>
    <scope>NUCLEOTIDE SEQUENCE [LARGE SCALE GENOMIC DNA]</scope>
    <source>
        <strain evidence="1 2">MSMB2087WGS</strain>
    </source>
</reference>
<protein>
    <submittedName>
        <fullName evidence="1">Uncharacterized protein</fullName>
    </submittedName>
</protein>
<dbReference type="EMBL" id="LPHD01000180">
    <property type="protein sequence ID" value="KWA74617.1"/>
    <property type="molecule type" value="Genomic_DNA"/>
</dbReference>
<accession>A0A106PUL9</accession>
<organism evidence="1 2">
    <name type="scientific">Burkholderia ubonensis</name>
    <dbReference type="NCBI Taxonomy" id="101571"/>
    <lineage>
        <taxon>Bacteria</taxon>
        <taxon>Pseudomonadati</taxon>
        <taxon>Pseudomonadota</taxon>
        <taxon>Betaproteobacteria</taxon>
        <taxon>Burkholderiales</taxon>
        <taxon>Burkholderiaceae</taxon>
        <taxon>Burkholderia</taxon>
        <taxon>Burkholderia cepacia complex</taxon>
    </lineage>
</organism>
<evidence type="ECO:0000313" key="2">
    <source>
        <dbReference type="Proteomes" id="UP000060630"/>
    </source>
</evidence>
<dbReference type="RefSeq" id="WP_060131676.1">
    <property type="nucleotide sequence ID" value="NZ_LPFY01000132.1"/>
</dbReference>